<dbReference type="PRINTS" id="PR00449">
    <property type="entry name" value="RASTRNSFRMNG"/>
</dbReference>
<comment type="function">
    <text evidence="6">The small GTPases Rab are key regulators in vesicle trafficking.</text>
</comment>
<keyword evidence="2 6" id="KW-0547">Nucleotide-binding</keyword>
<keyword evidence="5 6" id="KW-0636">Prenylation</keyword>
<dbReference type="Gene3D" id="3.40.50.300">
    <property type="entry name" value="P-loop containing nucleotide triphosphate hydrolases"/>
    <property type="match status" value="1"/>
</dbReference>
<accession>T1KMH1</accession>
<keyword evidence="6" id="KW-0472">Membrane</keyword>
<evidence type="ECO:0000256" key="5">
    <source>
        <dbReference type="ARBA" id="ARBA00023289"/>
    </source>
</evidence>
<reference evidence="8" key="1">
    <citation type="submission" date="2011-08" db="EMBL/GenBank/DDBJ databases">
        <authorList>
            <person name="Rombauts S."/>
        </authorList>
    </citation>
    <scope>NUCLEOTIDE SEQUENCE</scope>
    <source>
        <strain evidence="8">London</strain>
    </source>
</reference>
<dbReference type="SMART" id="SM00173">
    <property type="entry name" value="RAS"/>
    <property type="match status" value="1"/>
</dbReference>
<proteinExistence type="inferred from homology"/>
<dbReference type="EMBL" id="CAEY01000244">
    <property type="status" value="NOT_ANNOTATED_CDS"/>
    <property type="molecule type" value="Genomic_DNA"/>
</dbReference>
<organism evidence="7 8">
    <name type="scientific">Tetranychus urticae</name>
    <name type="common">Two-spotted spider mite</name>
    <dbReference type="NCBI Taxonomy" id="32264"/>
    <lineage>
        <taxon>Eukaryota</taxon>
        <taxon>Metazoa</taxon>
        <taxon>Ecdysozoa</taxon>
        <taxon>Arthropoda</taxon>
        <taxon>Chelicerata</taxon>
        <taxon>Arachnida</taxon>
        <taxon>Acari</taxon>
        <taxon>Acariformes</taxon>
        <taxon>Trombidiformes</taxon>
        <taxon>Prostigmata</taxon>
        <taxon>Eleutherengona</taxon>
        <taxon>Raphignathae</taxon>
        <taxon>Tetranychoidea</taxon>
        <taxon>Tetranychidae</taxon>
        <taxon>Tetranychus</taxon>
    </lineage>
</organism>
<dbReference type="SUPFAM" id="SSF52540">
    <property type="entry name" value="P-loop containing nucleoside triphosphate hydrolases"/>
    <property type="match status" value="1"/>
</dbReference>
<dbReference type="GO" id="GO:0045335">
    <property type="term" value="C:phagocytic vesicle"/>
    <property type="evidence" value="ECO:0007669"/>
    <property type="project" value="TreeGrafter"/>
</dbReference>
<reference evidence="7" key="2">
    <citation type="submission" date="2015-06" db="UniProtKB">
        <authorList>
            <consortium name="EnsemblMetazoa"/>
        </authorList>
    </citation>
    <scope>IDENTIFICATION</scope>
</reference>
<dbReference type="AlphaFoldDB" id="T1KMH1"/>
<dbReference type="STRING" id="32264.T1KMH1"/>
<evidence type="ECO:0000256" key="2">
    <source>
        <dbReference type="ARBA" id="ARBA00022741"/>
    </source>
</evidence>
<comment type="similarity">
    <text evidence="1 6">Belongs to the small GTPase superfamily. Rab family.</text>
</comment>
<dbReference type="SMART" id="SM00174">
    <property type="entry name" value="RHO"/>
    <property type="match status" value="1"/>
</dbReference>
<dbReference type="PANTHER" id="PTHR47981:SF39">
    <property type="entry name" value="RAS-RELATED PROTEIN RAB"/>
    <property type="match status" value="1"/>
</dbReference>
<dbReference type="InterPro" id="IPR027417">
    <property type="entry name" value="P-loop_NTPase"/>
</dbReference>
<dbReference type="InterPro" id="IPR005225">
    <property type="entry name" value="Small_GTP-bd"/>
</dbReference>
<dbReference type="InterPro" id="IPR001806">
    <property type="entry name" value="Small_GTPase"/>
</dbReference>
<dbReference type="NCBIfam" id="TIGR00231">
    <property type="entry name" value="small_GTP"/>
    <property type="match status" value="1"/>
</dbReference>
<sequence length="218" mass="24944">MSSTFYNGPADQFKEYLFKILVIGEIASGKTSFVKRYVHKLFSTNYRSTIGVDFALKAVKWGDDKIVRIQLWDIAGQERFGNMTRVYYKEAVGAFIVCDVTRKQTLDAIPKWKSDLDSKVTLADGSRVPTVLLLNKCDMEKGEWALDTIFLDSFCRDHGIEAWFYTSAKENINIDEAAQFLISLIMQKQNSLDRDDNFNESIKITRQQDDSTPVKTCC</sequence>
<name>T1KMH1_TETUR</name>
<dbReference type="GO" id="GO:0005525">
    <property type="term" value="F:GTP binding"/>
    <property type="evidence" value="ECO:0007669"/>
    <property type="project" value="UniProtKB-UniRule"/>
</dbReference>
<dbReference type="SMART" id="SM00176">
    <property type="entry name" value="RAN"/>
    <property type="match status" value="1"/>
</dbReference>
<keyword evidence="4 6" id="KW-0449">Lipoprotein</keyword>
<dbReference type="Proteomes" id="UP000015104">
    <property type="component" value="Unassembled WGS sequence"/>
</dbReference>
<dbReference type="Pfam" id="PF00071">
    <property type="entry name" value="Ras"/>
    <property type="match status" value="1"/>
</dbReference>
<keyword evidence="3 6" id="KW-0342">GTP-binding</keyword>
<dbReference type="GO" id="GO:0005764">
    <property type="term" value="C:lysosome"/>
    <property type="evidence" value="ECO:0007669"/>
    <property type="project" value="TreeGrafter"/>
</dbReference>
<dbReference type="PROSITE" id="PS51419">
    <property type="entry name" value="RAB"/>
    <property type="match status" value="1"/>
</dbReference>
<dbReference type="SMART" id="SM00175">
    <property type="entry name" value="RAB"/>
    <property type="match status" value="1"/>
</dbReference>
<dbReference type="eggNOG" id="KOG4423">
    <property type="taxonomic scope" value="Eukaryota"/>
</dbReference>
<dbReference type="PANTHER" id="PTHR47981">
    <property type="entry name" value="RAB FAMILY"/>
    <property type="match status" value="1"/>
</dbReference>
<protein>
    <recommendedName>
        <fullName evidence="6">Ras-related protein Rab</fullName>
    </recommendedName>
</protein>
<dbReference type="GO" id="GO:0005802">
    <property type="term" value="C:trans-Golgi network"/>
    <property type="evidence" value="ECO:0007669"/>
    <property type="project" value="UniProtKB-UniRule"/>
</dbReference>
<keyword evidence="8" id="KW-1185">Reference proteome</keyword>
<evidence type="ECO:0000313" key="8">
    <source>
        <dbReference type="Proteomes" id="UP000015104"/>
    </source>
</evidence>
<evidence type="ECO:0000313" key="7">
    <source>
        <dbReference type="EnsemblMetazoa" id="tetur15g01600.1"/>
    </source>
</evidence>
<evidence type="ECO:0000256" key="1">
    <source>
        <dbReference type="ARBA" id="ARBA00006270"/>
    </source>
</evidence>
<dbReference type="GO" id="GO:0090385">
    <property type="term" value="P:phagosome-lysosome fusion"/>
    <property type="evidence" value="ECO:0007669"/>
    <property type="project" value="TreeGrafter"/>
</dbReference>
<evidence type="ECO:0000256" key="4">
    <source>
        <dbReference type="ARBA" id="ARBA00023288"/>
    </source>
</evidence>
<evidence type="ECO:0000256" key="6">
    <source>
        <dbReference type="RuleBase" id="RU367128"/>
    </source>
</evidence>
<dbReference type="HOGENOM" id="CLU_041217_10_6_1"/>
<dbReference type="GO" id="GO:0016020">
    <property type="term" value="C:membrane"/>
    <property type="evidence" value="ECO:0007669"/>
    <property type="project" value="UniProtKB-SubCell"/>
</dbReference>
<dbReference type="GO" id="GO:0005770">
    <property type="term" value="C:late endosome"/>
    <property type="evidence" value="ECO:0007669"/>
    <property type="project" value="TreeGrafter"/>
</dbReference>
<dbReference type="InterPro" id="IPR030697">
    <property type="entry name" value="Rab29/Rab38/Rab32"/>
</dbReference>
<dbReference type="FunFam" id="3.40.50.300:FF:000222">
    <property type="entry name" value="RAB32, member RAS oncogene family"/>
    <property type="match status" value="1"/>
</dbReference>
<evidence type="ECO:0000256" key="3">
    <source>
        <dbReference type="ARBA" id="ARBA00023134"/>
    </source>
</evidence>
<dbReference type="PROSITE" id="PS51421">
    <property type="entry name" value="RAS"/>
    <property type="match status" value="1"/>
</dbReference>
<dbReference type="GO" id="GO:0008333">
    <property type="term" value="P:endosome to lysosome transport"/>
    <property type="evidence" value="ECO:0007669"/>
    <property type="project" value="TreeGrafter"/>
</dbReference>
<dbReference type="EnsemblMetazoa" id="tetur15g01600.1">
    <property type="protein sequence ID" value="tetur15g01600.1"/>
    <property type="gene ID" value="tetur15g01600"/>
</dbReference>
<comment type="subcellular location">
    <subcellularLocation>
        <location evidence="6">Membrane</location>
        <topology evidence="6">Lipid-anchor</topology>
    </subcellularLocation>
</comment>
<dbReference type="CDD" id="cd04107">
    <property type="entry name" value="Rab32_Rab38"/>
    <property type="match status" value="1"/>
</dbReference>
<dbReference type="GO" id="GO:0003924">
    <property type="term" value="F:GTPase activity"/>
    <property type="evidence" value="ECO:0007669"/>
    <property type="project" value="UniProtKB-UniRule"/>
</dbReference>